<keyword evidence="1" id="KW-0812">Transmembrane</keyword>
<comment type="caution">
    <text evidence="3">The sequence shown here is derived from an EMBL/GenBank/DDBJ whole genome shotgun (WGS) entry which is preliminary data.</text>
</comment>
<dbReference type="EMBL" id="WPOM01000001">
    <property type="protein sequence ID" value="MVN31718.1"/>
    <property type="molecule type" value="Genomic_DNA"/>
</dbReference>
<evidence type="ECO:0000313" key="3">
    <source>
        <dbReference type="EMBL" id="RDB88990.1"/>
    </source>
</evidence>
<gene>
    <name evidence="3" type="ORF">C1871_00535</name>
    <name evidence="2" type="ORF">GO726_00790</name>
</gene>
<dbReference type="OMA" id="AYEMSKM"/>
<dbReference type="Proteomes" id="UP000253857">
    <property type="component" value="Unassembled WGS sequence"/>
</dbReference>
<reference evidence="3 4" key="1">
    <citation type="journal article" date="2018" name="Elife">
        <title>Discovery and characterization of a prevalent human gut bacterial enzyme sufficient for the inactivation of a family of plant toxins.</title>
        <authorList>
            <person name="Koppel N."/>
            <person name="Bisanz J.E."/>
            <person name="Pandelia M.E."/>
            <person name="Turnbaugh P.J."/>
            <person name="Balskus E.P."/>
        </authorList>
    </citation>
    <scope>NUCLEOTIDE SEQUENCE [LARGE SCALE GENOMIC DNA]</scope>
    <source>
        <strain evidence="3 4">FAA1-1-60AUCSF</strain>
    </source>
</reference>
<dbReference type="EMBL" id="PPTY01000001">
    <property type="protein sequence ID" value="RDB88990.1"/>
    <property type="molecule type" value="Genomic_DNA"/>
</dbReference>
<reference evidence="2 5" key="2">
    <citation type="submission" date="2019-11" db="EMBL/GenBank/DDBJ databases">
        <title>Whole genome shotgun sequencing (WGS) data from Adlercreutzia equolifaciens ResAG-91, Eggerthella lenta MRI-F36, MRI-F37, MRI-F40, ResAG-49, ResAG-88, ResAG-121, ResAG-145, and Gordonibacter sp. ResAG-5, ResAG-26, ResAG-43, ResAG-50, ResAG-59.</title>
        <authorList>
            <person name="Stoll D.A."/>
            <person name="Danylec N."/>
            <person name="Franz C.M.A.P."/>
            <person name="Huch M."/>
        </authorList>
    </citation>
    <scope>NUCLEOTIDE SEQUENCE [LARGE SCALE GENOMIC DNA]</scope>
    <source>
        <strain evidence="2 5">ResAG-88</strain>
    </source>
</reference>
<evidence type="ECO:0000313" key="4">
    <source>
        <dbReference type="Proteomes" id="UP000253857"/>
    </source>
</evidence>
<dbReference type="AlphaFoldDB" id="A0A369NES6"/>
<name>A0A369NES6_EGGLN</name>
<evidence type="ECO:0000313" key="2">
    <source>
        <dbReference type="EMBL" id="MVN31718.1"/>
    </source>
</evidence>
<keyword evidence="1" id="KW-1133">Transmembrane helix</keyword>
<feature type="transmembrane region" description="Helical" evidence="1">
    <location>
        <begin position="84"/>
        <end position="106"/>
    </location>
</feature>
<proteinExistence type="predicted"/>
<evidence type="ECO:0000256" key="1">
    <source>
        <dbReference type="SAM" id="Phobius"/>
    </source>
</evidence>
<feature type="transmembrane region" description="Helical" evidence="1">
    <location>
        <begin position="54"/>
        <end position="72"/>
    </location>
</feature>
<dbReference type="Proteomes" id="UP000436429">
    <property type="component" value="Unassembled WGS sequence"/>
</dbReference>
<sequence>MEIARLVLGVLLLVAFALLTVQLYNGRWLFLIAKPEKTKKGTFFPEGTANTGKRAAWVMVACFAVTATLMAYEMSKMTGVPAFAQTSSILNNIALVAFCLSLLWTLFAGRDEQNYRDRFKKDGARLLVLLLGACAVMTALSILFV</sequence>
<keyword evidence="1" id="KW-0472">Membrane</keyword>
<feature type="transmembrane region" description="Helical" evidence="1">
    <location>
        <begin position="6"/>
        <end position="33"/>
    </location>
</feature>
<evidence type="ECO:0000313" key="5">
    <source>
        <dbReference type="Proteomes" id="UP000436429"/>
    </source>
</evidence>
<organism evidence="3 4">
    <name type="scientific">Eggerthella lenta</name>
    <name type="common">Eubacterium lentum</name>
    <dbReference type="NCBI Taxonomy" id="84112"/>
    <lineage>
        <taxon>Bacteria</taxon>
        <taxon>Bacillati</taxon>
        <taxon>Actinomycetota</taxon>
        <taxon>Coriobacteriia</taxon>
        <taxon>Eggerthellales</taxon>
        <taxon>Eggerthellaceae</taxon>
        <taxon>Eggerthella</taxon>
    </lineage>
</organism>
<accession>A0A369NES6</accession>
<dbReference type="RefSeq" id="WP_015760654.1">
    <property type="nucleotide sequence ID" value="NZ_AP025575.1"/>
</dbReference>
<protein>
    <submittedName>
        <fullName evidence="3">Lipocalin</fullName>
    </submittedName>
</protein>
<dbReference type="GeneID" id="69510979"/>
<feature type="transmembrane region" description="Helical" evidence="1">
    <location>
        <begin position="126"/>
        <end position="144"/>
    </location>
</feature>